<reference evidence="3" key="3">
    <citation type="submission" date="2016-03" db="UniProtKB">
        <authorList>
            <consortium name="EnsemblProtists"/>
        </authorList>
    </citation>
    <scope>IDENTIFICATION</scope>
</reference>
<dbReference type="EMBL" id="JH993019">
    <property type="protein sequence ID" value="EKX42038.1"/>
    <property type="molecule type" value="Genomic_DNA"/>
</dbReference>
<evidence type="ECO:0000256" key="1">
    <source>
        <dbReference type="SAM" id="MobiDB-lite"/>
    </source>
</evidence>
<reference evidence="2 4" key="1">
    <citation type="journal article" date="2012" name="Nature">
        <title>Algal genomes reveal evolutionary mosaicism and the fate of nucleomorphs.</title>
        <authorList>
            <consortium name="DOE Joint Genome Institute"/>
            <person name="Curtis B.A."/>
            <person name="Tanifuji G."/>
            <person name="Burki F."/>
            <person name="Gruber A."/>
            <person name="Irimia M."/>
            <person name="Maruyama S."/>
            <person name="Arias M.C."/>
            <person name="Ball S.G."/>
            <person name="Gile G.H."/>
            <person name="Hirakawa Y."/>
            <person name="Hopkins J.F."/>
            <person name="Kuo A."/>
            <person name="Rensing S.A."/>
            <person name="Schmutz J."/>
            <person name="Symeonidi A."/>
            <person name="Elias M."/>
            <person name="Eveleigh R.J."/>
            <person name="Herman E.K."/>
            <person name="Klute M.J."/>
            <person name="Nakayama T."/>
            <person name="Obornik M."/>
            <person name="Reyes-Prieto A."/>
            <person name="Armbrust E.V."/>
            <person name="Aves S.J."/>
            <person name="Beiko R.G."/>
            <person name="Coutinho P."/>
            <person name="Dacks J.B."/>
            <person name="Durnford D.G."/>
            <person name="Fast N.M."/>
            <person name="Green B.R."/>
            <person name="Grisdale C.J."/>
            <person name="Hempel F."/>
            <person name="Henrissat B."/>
            <person name="Hoppner M.P."/>
            <person name="Ishida K."/>
            <person name="Kim E."/>
            <person name="Koreny L."/>
            <person name="Kroth P.G."/>
            <person name="Liu Y."/>
            <person name="Malik S.B."/>
            <person name="Maier U.G."/>
            <person name="McRose D."/>
            <person name="Mock T."/>
            <person name="Neilson J.A."/>
            <person name="Onodera N.T."/>
            <person name="Poole A.M."/>
            <person name="Pritham E.J."/>
            <person name="Richards T.A."/>
            <person name="Rocap G."/>
            <person name="Roy S.W."/>
            <person name="Sarai C."/>
            <person name="Schaack S."/>
            <person name="Shirato S."/>
            <person name="Slamovits C.H."/>
            <person name="Spencer D.F."/>
            <person name="Suzuki S."/>
            <person name="Worden A.Z."/>
            <person name="Zauner S."/>
            <person name="Barry K."/>
            <person name="Bell C."/>
            <person name="Bharti A.K."/>
            <person name="Crow J.A."/>
            <person name="Grimwood J."/>
            <person name="Kramer R."/>
            <person name="Lindquist E."/>
            <person name="Lucas S."/>
            <person name="Salamov A."/>
            <person name="McFadden G.I."/>
            <person name="Lane C.E."/>
            <person name="Keeling P.J."/>
            <person name="Gray M.W."/>
            <person name="Grigoriev I.V."/>
            <person name="Archibald J.M."/>
        </authorList>
    </citation>
    <scope>NUCLEOTIDE SEQUENCE</scope>
    <source>
        <strain evidence="2 4">CCMP2712</strain>
    </source>
</reference>
<dbReference type="EnsemblProtists" id="EKX42038">
    <property type="protein sequence ID" value="EKX42038"/>
    <property type="gene ID" value="GUITHDRAFT_141511"/>
</dbReference>
<reference evidence="4" key="2">
    <citation type="submission" date="2012-11" db="EMBL/GenBank/DDBJ databases">
        <authorList>
            <person name="Kuo A."/>
            <person name="Curtis B.A."/>
            <person name="Tanifuji G."/>
            <person name="Burki F."/>
            <person name="Gruber A."/>
            <person name="Irimia M."/>
            <person name="Maruyama S."/>
            <person name="Arias M.C."/>
            <person name="Ball S.G."/>
            <person name="Gile G.H."/>
            <person name="Hirakawa Y."/>
            <person name="Hopkins J.F."/>
            <person name="Rensing S.A."/>
            <person name="Schmutz J."/>
            <person name="Symeonidi A."/>
            <person name="Elias M."/>
            <person name="Eveleigh R.J."/>
            <person name="Herman E.K."/>
            <person name="Klute M.J."/>
            <person name="Nakayama T."/>
            <person name="Obornik M."/>
            <person name="Reyes-Prieto A."/>
            <person name="Armbrust E.V."/>
            <person name="Aves S.J."/>
            <person name="Beiko R.G."/>
            <person name="Coutinho P."/>
            <person name="Dacks J.B."/>
            <person name="Durnford D.G."/>
            <person name="Fast N.M."/>
            <person name="Green B.R."/>
            <person name="Grisdale C."/>
            <person name="Hempe F."/>
            <person name="Henrissat B."/>
            <person name="Hoppner M.P."/>
            <person name="Ishida K.-I."/>
            <person name="Kim E."/>
            <person name="Koreny L."/>
            <person name="Kroth P.G."/>
            <person name="Liu Y."/>
            <person name="Malik S.-B."/>
            <person name="Maier U.G."/>
            <person name="McRose D."/>
            <person name="Mock T."/>
            <person name="Neilson J.A."/>
            <person name="Onodera N.T."/>
            <person name="Poole A.M."/>
            <person name="Pritham E.J."/>
            <person name="Richards T.A."/>
            <person name="Rocap G."/>
            <person name="Roy S.W."/>
            <person name="Sarai C."/>
            <person name="Schaack S."/>
            <person name="Shirato S."/>
            <person name="Slamovits C.H."/>
            <person name="Spencer D.F."/>
            <person name="Suzuki S."/>
            <person name="Worden A.Z."/>
            <person name="Zauner S."/>
            <person name="Barry K."/>
            <person name="Bell C."/>
            <person name="Bharti A.K."/>
            <person name="Crow J.A."/>
            <person name="Grimwood J."/>
            <person name="Kramer R."/>
            <person name="Lindquist E."/>
            <person name="Lucas S."/>
            <person name="Salamov A."/>
            <person name="McFadden G.I."/>
            <person name="Lane C.E."/>
            <person name="Keeling P.J."/>
            <person name="Gray M.W."/>
            <person name="Grigoriev I.V."/>
            <person name="Archibald J.M."/>
        </authorList>
    </citation>
    <scope>NUCLEOTIDE SEQUENCE</scope>
    <source>
        <strain evidence="4">CCMP2712</strain>
    </source>
</reference>
<dbReference type="AlphaFoldDB" id="L1J0H6"/>
<sequence>MEEEVRERLNSLLACVGKNEIVQGLELAKQLQKDPGNIPLRLWNAKESSLFPLTTIASLVEFVAEHIRTEIWDGDRLSLVLILLRFLGSWLESLNLYLRQHPAANLTKQVSGQISTPSTLPVLLEKRSSCLVTFVCSCTEGSECAECLEAYMDAMETAGSDGGSPSREGVSAFFKGTRWESLWAAVFTSGEGCGTIIASLKEPRRFASSMLRKFTMLSRNKIDQCKQMQAEQLTSPIKDEQVDERNLYSLADWRLLASTFENMLQVGPLPKRNEKIQMKEKMQWYSLLTDNLTDFSSPGTSPDSLTLVTHSWLQAAALRCFWRTPMLFQKVKMKKMAVMMMNSLRLSLTEMDEFAKRKMGGGKDDICEWILLPPAFHHAMSSLGNAQAFERGASLFLAAEGAVRKKETTEGEQAGEDVEGKSQRDIETLASSCPTCCHLAKSLMSLKAADGSGGQETEHAATSKRMEHADRVGQCGWMTTWMMSTNIHVDPSTLCDAMERLHLYDVLPLNSSKNLAKFAVSKMFLGARKEGAGGIGNKTSQSLTLLRERLAKKSEAFPPLQHHGLIASWKEECIIITNHRASFVDEEDDGSPLPAWEDRTPAHGPLLQGEQGGGETEQQGTAWSIATPGSGEETPRLSVSTPTMDQFNDLFLKLFRKDSRLSPTLLRIFPTYWEIALNCHPKIINLRILMAAVVILAKKTRVKEDEEGSNASRSFELAKLAAALLPARCQGW</sequence>
<organism evidence="2">
    <name type="scientific">Guillardia theta (strain CCMP2712)</name>
    <name type="common">Cryptophyte</name>
    <dbReference type="NCBI Taxonomy" id="905079"/>
    <lineage>
        <taxon>Eukaryota</taxon>
        <taxon>Cryptophyceae</taxon>
        <taxon>Pyrenomonadales</taxon>
        <taxon>Geminigeraceae</taxon>
        <taxon>Guillardia</taxon>
    </lineage>
</organism>
<evidence type="ECO:0000313" key="3">
    <source>
        <dbReference type="EnsemblProtists" id="EKX42038"/>
    </source>
</evidence>
<gene>
    <name evidence="2" type="ORF">GUITHDRAFT_141511</name>
</gene>
<feature type="region of interest" description="Disordered" evidence="1">
    <location>
        <begin position="585"/>
        <end position="620"/>
    </location>
</feature>
<dbReference type="GeneID" id="17298711"/>
<dbReference type="PaxDb" id="55529-EKX42038"/>
<dbReference type="Proteomes" id="UP000011087">
    <property type="component" value="Unassembled WGS sequence"/>
</dbReference>
<dbReference type="RefSeq" id="XP_005829018.1">
    <property type="nucleotide sequence ID" value="XM_005828961.1"/>
</dbReference>
<name>L1J0H6_GUITC</name>
<accession>L1J0H6</accession>
<dbReference type="KEGG" id="gtt:GUITHDRAFT_141511"/>
<evidence type="ECO:0000313" key="2">
    <source>
        <dbReference type="EMBL" id="EKX42038.1"/>
    </source>
</evidence>
<keyword evidence="4" id="KW-1185">Reference proteome</keyword>
<proteinExistence type="predicted"/>
<protein>
    <submittedName>
        <fullName evidence="2 3">Uncharacterized protein</fullName>
    </submittedName>
</protein>
<dbReference type="HOGENOM" id="CLU_378780_0_0_1"/>
<evidence type="ECO:0000313" key="4">
    <source>
        <dbReference type="Proteomes" id="UP000011087"/>
    </source>
</evidence>